<evidence type="ECO:0000256" key="4">
    <source>
        <dbReference type="SAM" id="SignalP"/>
    </source>
</evidence>
<comment type="similarity">
    <text evidence="1">Belongs to the outer membrane porin (Opr) (TC 1.B.25) family.</text>
</comment>
<evidence type="ECO:0000313" key="6">
    <source>
        <dbReference type="Proteomes" id="UP000199005"/>
    </source>
</evidence>
<evidence type="ECO:0000256" key="1">
    <source>
        <dbReference type="ARBA" id="ARBA00009075"/>
    </source>
</evidence>
<dbReference type="InterPro" id="IPR005318">
    <property type="entry name" value="OM_porin_bac"/>
</dbReference>
<dbReference type="RefSeq" id="WP_090897525.1">
    <property type="nucleotide sequence ID" value="NZ_FNYO01000007.1"/>
</dbReference>
<protein>
    <submittedName>
        <fullName evidence="5">Outer membrane porin, OprD family</fullName>
    </submittedName>
</protein>
<keyword evidence="2" id="KW-0813">Transport</keyword>
<reference evidence="5 6" key="1">
    <citation type="submission" date="2016-10" db="EMBL/GenBank/DDBJ databases">
        <authorList>
            <person name="de Groot N.N."/>
        </authorList>
    </citation>
    <scope>NUCLEOTIDE SEQUENCE [LARGE SCALE GENOMIC DNA]</scope>
    <source>
        <strain evidence="5 6">DSM 1041</strain>
    </source>
</reference>
<evidence type="ECO:0000256" key="2">
    <source>
        <dbReference type="ARBA" id="ARBA00022448"/>
    </source>
</evidence>
<feature type="chain" id="PRO_5011765812" evidence="4">
    <location>
        <begin position="30"/>
        <end position="425"/>
    </location>
</feature>
<dbReference type="PANTHER" id="PTHR34596">
    <property type="entry name" value="CHITOPORIN"/>
    <property type="match status" value="1"/>
</dbReference>
<evidence type="ECO:0000256" key="3">
    <source>
        <dbReference type="ARBA" id="ARBA00022729"/>
    </source>
</evidence>
<gene>
    <name evidence="5" type="ORF">SAMN04244579_00890</name>
</gene>
<name>A0A1H6R3P6_9GAMM</name>
<dbReference type="STRING" id="170623.SAMN04244579_00890"/>
<dbReference type="EMBL" id="FNYO01000007">
    <property type="protein sequence ID" value="SEI50383.1"/>
    <property type="molecule type" value="Genomic_DNA"/>
</dbReference>
<dbReference type="InterPro" id="IPR023614">
    <property type="entry name" value="Porin_dom_sf"/>
</dbReference>
<dbReference type="GO" id="GO:0015288">
    <property type="term" value="F:porin activity"/>
    <property type="evidence" value="ECO:0007669"/>
    <property type="project" value="TreeGrafter"/>
</dbReference>
<feature type="signal peptide" evidence="4">
    <location>
        <begin position="1"/>
        <end position="29"/>
    </location>
</feature>
<evidence type="ECO:0000313" key="5">
    <source>
        <dbReference type="EMBL" id="SEI50383.1"/>
    </source>
</evidence>
<dbReference type="Gene3D" id="2.40.160.10">
    <property type="entry name" value="Porin"/>
    <property type="match status" value="1"/>
</dbReference>
<dbReference type="FunFam" id="2.40.160.10:FF:000008">
    <property type="entry name" value="OprD family porin"/>
    <property type="match status" value="1"/>
</dbReference>
<keyword evidence="3 4" id="KW-0732">Signal</keyword>
<dbReference type="GO" id="GO:0016020">
    <property type="term" value="C:membrane"/>
    <property type="evidence" value="ECO:0007669"/>
    <property type="project" value="InterPro"/>
</dbReference>
<dbReference type="Proteomes" id="UP000199005">
    <property type="component" value="Unassembled WGS sequence"/>
</dbReference>
<dbReference type="Pfam" id="PF03573">
    <property type="entry name" value="OprD"/>
    <property type="match status" value="1"/>
</dbReference>
<sequence length="425" mass="47574">MKNRIQRFPLRQSSVLTLALALAGTGAQATGFFEDAKGTLTFRNFFINRDFKHDNATRSKAEEWTQNFILDFKSGYTEGPVGFGVDVLGLYAQKLDGGRGTGGTQLLPLDHDGKPADHFGRIAVAGKMKLFETELRVGEWFLVLPILRADDGRSLPQTFEGSMLTSKEIKNLTLYAGHITGNSPRDDGSMEDMTLNGTSPYTSNRTSDDFDFGGAEYTFNDKRTTVGVWYARLQDIYKQRYFQVQHSQPLGKDWTLGANVGYFDGEDDGDALEGHLDNKVLSGLFSLKTGTHTLYLGLQRVSGDSKWLRVNGTSGGTLANDSYNASYDNARERSWQLRYDYNFVGLGIPGMTFMTRYIKGHNVHVGAVDDGEEWGRESELAYVVQSGPAKNLTLRWRNSTIRRDFGSNNQFNEQRLIVQYPLSLF</sequence>
<organism evidence="5 6">
    <name type="scientific">Azotobacter beijerinckii</name>
    <dbReference type="NCBI Taxonomy" id="170623"/>
    <lineage>
        <taxon>Bacteria</taxon>
        <taxon>Pseudomonadati</taxon>
        <taxon>Pseudomonadota</taxon>
        <taxon>Gammaproteobacteria</taxon>
        <taxon>Pseudomonadales</taxon>
        <taxon>Pseudomonadaceae</taxon>
        <taxon>Azotobacter</taxon>
    </lineage>
</organism>
<dbReference type="PANTHER" id="PTHR34596:SF2">
    <property type="entry name" value="CHITOPORIN"/>
    <property type="match status" value="1"/>
</dbReference>
<accession>A0A1H6R3P6</accession>
<dbReference type="AlphaFoldDB" id="A0A1H6R3P6"/>
<proteinExistence type="inferred from homology"/>